<dbReference type="Proteomes" id="UP000807469">
    <property type="component" value="Unassembled WGS sequence"/>
</dbReference>
<accession>A0A9P5YNT7</accession>
<protein>
    <submittedName>
        <fullName evidence="1">Uncharacterized protein</fullName>
    </submittedName>
</protein>
<gene>
    <name evidence="1" type="ORF">BDN70DRAFT_939286</name>
</gene>
<keyword evidence="2" id="KW-1185">Reference proteome</keyword>
<sequence>MATQPTQPLHQAGFELIDCIGPAGMLLEAAHCWIWLDIVLRVLVAIVRVAECMGKPQTLPELAISGIFSSNSHQKAVKVATNGNRAATHYQTLSLICQQPFWDVLTPKIDFFLVLTAAAGTFIPIGTKTILYQENRIFTLNPNMMFVWQ</sequence>
<name>A0A9P5YNT7_9AGAR</name>
<dbReference type="EMBL" id="MU155790">
    <property type="protein sequence ID" value="KAF9470975.1"/>
    <property type="molecule type" value="Genomic_DNA"/>
</dbReference>
<organism evidence="1 2">
    <name type="scientific">Pholiota conissans</name>
    <dbReference type="NCBI Taxonomy" id="109636"/>
    <lineage>
        <taxon>Eukaryota</taxon>
        <taxon>Fungi</taxon>
        <taxon>Dikarya</taxon>
        <taxon>Basidiomycota</taxon>
        <taxon>Agaricomycotina</taxon>
        <taxon>Agaricomycetes</taxon>
        <taxon>Agaricomycetidae</taxon>
        <taxon>Agaricales</taxon>
        <taxon>Agaricineae</taxon>
        <taxon>Strophariaceae</taxon>
        <taxon>Pholiota</taxon>
    </lineage>
</organism>
<reference evidence="1" key="1">
    <citation type="submission" date="2020-11" db="EMBL/GenBank/DDBJ databases">
        <authorList>
            <consortium name="DOE Joint Genome Institute"/>
            <person name="Ahrendt S."/>
            <person name="Riley R."/>
            <person name="Andreopoulos W."/>
            <person name="Labutti K."/>
            <person name="Pangilinan J."/>
            <person name="Ruiz-Duenas F.J."/>
            <person name="Barrasa J.M."/>
            <person name="Sanchez-Garcia M."/>
            <person name="Camarero S."/>
            <person name="Miyauchi S."/>
            <person name="Serrano A."/>
            <person name="Linde D."/>
            <person name="Babiker R."/>
            <person name="Drula E."/>
            <person name="Ayuso-Fernandez I."/>
            <person name="Pacheco R."/>
            <person name="Padilla G."/>
            <person name="Ferreira P."/>
            <person name="Barriuso J."/>
            <person name="Kellner H."/>
            <person name="Castanera R."/>
            <person name="Alfaro M."/>
            <person name="Ramirez L."/>
            <person name="Pisabarro A.G."/>
            <person name="Kuo A."/>
            <person name="Tritt A."/>
            <person name="Lipzen A."/>
            <person name="He G."/>
            <person name="Yan M."/>
            <person name="Ng V."/>
            <person name="Cullen D."/>
            <person name="Martin F."/>
            <person name="Rosso M.-N."/>
            <person name="Henrissat B."/>
            <person name="Hibbett D."/>
            <person name="Martinez A.T."/>
            <person name="Grigoriev I.V."/>
        </authorList>
    </citation>
    <scope>NUCLEOTIDE SEQUENCE</scope>
    <source>
        <strain evidence="1">CIRM-BRFM 674</strain>
    </source>
</reference>
<evidence type="ECO:0000313" key="2">
    <source>
        <dbReference type="Proteomes" id="UP000807469"/>
    </source>
</evidence>
<comment type="caution">
    <text evidence="1">The sequence shown here is derived from an EMBL/GenBank/DDBJ whole genome shotgun (WGS) entry which is preliminary data.</text>
</comment>
<proteinExistence type="predicted"/>
<evidence type="ECO:0000313" key="1">
    <source>
        <dbReference type="EMBL" id="KAF9470975.1"/>
    </source>
</evidence>
<dbReference type="AlphaFoldDB" id="A0A9P5YNT7"/>